<dbReference type="SMART" id="SM00248">
    <property type="entry name" value="ANK"/>
    <property type="match status" value="2"/>
</dbReference>
<dbReference type="PROSITE" id="PS50297">
    <property type="entry name" value="ANK_REP_REGION"/>
    <property type="match status" value="1"/>
</dbReference>
<feature type="repeat" description="ANK" evidence="3">
    <location>
        <begin position="230"/>
        <end position="262"/>
    </location>
</feature>
<protein>
    <submittedName>
        <fullName evidence="5">Uncharacterized protein</fullName>
    </submittedName>
</protein>
<feature type="compositionally biased region" description="Polar residues" evidence="4">
    <location>
        <begin position="84"/>
        <end position="95"/>
    </location>
</feature>
<evidence type="ECO:0000256" key="1">
    <source>
        <dbReference type="ARBA" id="ARBA00022737"/>
    </source>
</evidence>
<feature type="region of interest" description="Disordered" evidence="4">
    <location>
        <begin position="52"/>
        <end position="95"/>
    </location>
</feature>
<dbReference type="GO" id="GO:0085020">
    <property type="term" value="P:protein K6-linked ubiquitination"/>
    <property type="evidence" value="ECO:0007669"/>
    <property type="project" value="TreeGrafter"/>
</dbReference>
<dbReference type="PANTHER" id="PTHR24171">
    <property type="entry name" value="ANKYRIN REPEAT DOMAIN-CONTAINING PROTEIN 39-RELATED"/>
    <property type="match status" value="1"/>
</dbReference>
<evidence type="ECO:0000313" key="6">
    <source>
        <dbReference type="Proteomes" id="UP000236333"/>
    </source>
</evidence>
<gene>
    <name evidence="5" type="ORF">TSOC_008306</name>
</gene>
<dbReference type="EMBL" id="PGGS01000306">
    <property type="protein sequence ID" value="PNH05426.1"/>
    <property type="molecule type" value="Genomic_DNA"/>
</dbReference>
<feature type="region of interest" description="Disordered" evidence="4">
    <location>
        <begin position="1"/>
        <end position="34"/>
    </location>
</feature>
<dbReference type="PROSITE" id="PS50088">
    <property type="entry name" value="ANK_REPEAT"/>
    <property type="match status" value="1"/>
</dbReference>
<dbReference type="Gene3D" id="1.25.40.20">
    <property type="entry name" value="Ankyrin repeat-containing domain"/>
    <property type="match status" value="1"/>
</dbReference>
<feature type="non-terminal residue" evidence="5">
    <location>
        <position position="525"/>
    </location>
</feature>
<dbReference type="GO" id="GO:0004842">
    <property type="term" value="F:ubiquitin-protein transferase activity"/>
    <property type="evidence" value="ECO:0007669"/>
    <property type="project" value="TreeGrafter"/>
</dbReference>
<dbReference type="Pfam" id="PF12796">
    <property type="entry name" value="Ank_2"/>
    <property type="match status" value="1"/>
</dbReference>
<evidence type="ECO:0000256" key="2">
    <source>
        <dbReference type="ARBA" id="ARBA00023043"/>
    </source>
</evidence>
<reference evidence="5 6" key="1">
    <citation type="journal article" date="2017" name="Mol. Biol. Evol.">
        <title>The 4-celled Tetrabaena socialis nuclear genome reveals the essential components for genetic control of cell number at the origin of multicellularity in the volvocine lineage.</title>
        <authorList>
            <person name="Featherston J."/>
            <person name="Arakaki Y."/>
            <person name="Hanschen E.R."/>
            <person name="Ferris P.J."/>
            <person name="Michod R.E."/>
            <person name="Olson B.J.S.C."/>
            <person name="Nozaki H."/>
            <person name="Durand P.M."/>
        </authorList>
    </citation>
    <scope>NUCLEOTIDE SEQUENCE [LARGE SCALE GENOMIC DNA]</scope>
    <source>
        <strain evidence="5 6">NIES-571</strain>
    </source>
</reference>
<dbReference type="AlphaFoldDB" id="A0A2J7ZYV0"/>
<evidence type="ECO:0000313" key="5">
    <source>
        <dbReference type="EMBL" id="PNH05426.1"/>
    </source>
</evidence>
<feature type="non-terminal residue" evidence="5">
    <location>
        <position position="1"/>
    </location>
</feature>
<dbReference type="Proteomes" id="UP000236333">
    <property type="component" value="Unassembled WGS sequence"/>
</dbReference>
<proteinExistence type="predicted"/>
<dbReference type="PANTHER" id="PTHR24171:SF11">
    <property type="entry name" value="26S PROTEASOME NON-ATPASE REGULATORY SUBUNIT 10"/>
    <property type="match status" value="1"/>
</dbReference>
<keyword evidence="6" id="KW-1185">Reference proteome</keyword>
<evidence type="ECO:0000256" key="4">
    <source>
        <dbReference type="SAM" id="MobiDB-lite"/>
    </source>
</evidence>
<keyword evidence="1" id="KW-0677">Repeat</keyword>
<evidence type="ECO:0000256" key="3">
    <source>
        <dbReference type="PROSITE-ProRule" id="PRU00023"/>
    </source>
</evidence>
<dbReference type="InterPro" id="IPR002110">
    <property type="entry name" value="Ankyrin_rpt"/>
</dbReference>
<accession>A0A2J7ZYV0</accession>
<dbReference type="InterPro" id="IPR036770">
    <property type="entry name" value="Ankyrin_rpt-contain_sf"/>
</dbReference>
<organism evidence="5 6">
    <name type="scientific">Tetrabaena socialis</name>
    <dbReference type="NCBI Taxonomy" id="47790"/>
    <lineage>
        <taxon>Eukaryota</taxon>
        <taxon>Viridiplantae</taxon>
        <taxon>Chlorophyta</taxon>
        <taxon>core chlorophytes</taxon>
        <taxon>Chlorophyceae</taxon>
        <taxon>CS clade</taxon>
        <taxon>Chlamydomonadales</taxon>
        <taxon>Tetrabaenaceae</taxon>
        <taxon>Tetrabaena</taxon>
    </lineage>
</organism>
<name>A0A2J7ZYV0_9CHLO</name>
<dbReference type="OrthoDB" id="412109at2759"/>
<sequence length="525" mass="57803">PPAAVARPSSTAAHGVSFVEPPKPGCGGDESDEGEAAALLAWSTEAVPRARHLPMSARQRQSLRVRAEQQPLSEPSFMREPQPMQRSMTTRPQTRSDYAEEEAAVLQLECKPEFKEAQKRSDHDPKDSRFTLLHFVAMLGHVTLGEAVLEPVEEHKRFARIARCLIRRHKEDLFVKDKYGCTPLQLAAACGNSKLVDELLAPYGMHTNGKALVEAGTLEGKYLNNQDAQMRFTALHGAVSRAQHETVVLLLRYGANPEVMDVTRKTAFKVAPSLEALQQLLQQLVKVENEVPTLVIVQLMAEVLEQEEAAAAKEAKAKAAATVGSAAASVTPPRHSVILVRATIQDFFAGLYANGEELYTIIVEYLMTAVRFNHYRLTELMVDLVLEGCLKVLQYDKEKPCWQWAEMLEPLVAAYPPAFHRLLSGLKEWSDEDVRGFVQVLVPIVPDDILTHQQSSVQPRHAGDALQTSMPHLTKAASGALTDGSRRVVDSTAARVKLYQHLVLGLKKGIGAEDAVMVAQAVDAR</sequence>
<keyword evidence="2 3" id="KW-0040">ANK repeat</keyword>
<dbReference type="SUPFAM" id="SSF48403">
    <property type="entry name" value="Ankyrin repeat"/>
    <property type="match status" value="1"/>
</dbReference>
<comment type="caution">
    <text evidence="5">The sequence shown here is derived from an EMBL/GenBank/DDBJ whole genome shotgun (WGS) entry which is preliminary data.</text>
</comment>